<reference evidence="1" key="1">
    <citation type="submission" date="2020-03" db="EMBL/GenBank/DDBJ databases">
        <title>Hybrid Assembly of Korean Phytophthora infestans isolates.</title>
        <authorList>
            <person name="Prokchorchik M."/>
            <person name="Lee Y."/>
            <person name="Seo J."/>
            <person name="Cho J.-H."/>
            <person name="Park Y.-E."/>
            <person name="Jang D.-C."/>
            <person name="Im J.-S."/>
            <person name="Choi J.-G."/>
            <person name="Park H.-J."/>
            <person name="Lee G.-B."/>
            <person name="Lee Y.-G."/>
            <person name="Hong S.-Y."/>
            <person name="Cho K."/>
            <person name="Sohn K.H."/>
        </authorList>
    </citation>
    <scope>NUCLEOTIDE SEQUENCE</scope>
    <source>
        <strain evidence="1">KR_2_A2</strain>
    </source>
</reference>
<proteinExistence type="predicted"/>
<accession>A0A8S9U5M6</accession>
<dbReference type="AlphaFoldDB" id="A0A8S9U5M6"/>
<name>A0A8S9U5M6_PHYIN</name>
<evidence type="ECO:0000313" key="2">
    <source>
        <dbReference type="Proteomes" id="UP000704712"/>
    </source>
</evidence>
<comment type="caution">
    <text evidence="1">The sequence shown here is derived from an EMBL/GenBank/DDBJ whole genome shotgun (WGS) entry which is preliminary data.</text>
</comment>
<organism evidence="1 2">
    <name type="scientific">Phytophthora infestans</name>
    <name type="common">Potato late blight agent</name>
    <name type="synonym">Botrytis infestans</name>
    <dbReference type="NCBI Taxonomy" id="4787"/>
    <lineage>
        <taxon>Eukaryota</taxon>
        <taxon>Sar</taxon>
        <taxon>Stramenopiles</taxon>
        <taxon>Oomycota</taxon>
        <taxon>Peronosporomycetes</taxon>
        <taxon>Peronosporales</taxon>
        <taxon>Peronosporaceae</taxon>
        <taxon>Phytophthora</taxon>
    </lineage>
</organism>
<dbReference type="Proteomes" id="UP000704712">
    <property type="component" value="Unassembled WGS sequence"/>
</dbReference>
<dbReference type="EMBL" id="JAACNO010001968">
    <property type="protein sequence ID" value="KAF4136355.1"/>
    <property type="molecule type" value="Genomic_DNA"/>
</dbReference>
<protein>
    <submittedName>
        <fullName evidence="1">Uncharacterized protein</fullName>
    </submittedName>
</protein>
<evidence type="ECO:0000313" key="1">
    <source>
        <dbReference type="EMBL" id="KAF4136355.1"/>
    </source>
</evidence>
<gene>
    <name evidence="1" type="ORF">GN958_ATG14527</name>
</gene>
<sequence length="241" mass="26716">MESLFKGAWGEGKVPRKVSVQQFKNKLNAIGSAYQSKRNHLLATGNQALNADYLHEDDDGEREYPAMPSNCFQGSTSNDDTQASKKLTCSPMDAKKEYREALGLGLMALWPLLCDVFSGKPGCTGEVILESGAARNFTNGDDCESDGEESILVPMHAPMMRAQIRLVKPAQKPVRSQNNQAKNYENVVQTSRSTANQAAYMETQREANQALRQSKENLQQMSASAIDLFTEMKQQIRRNSS</sequence>